<keyword evidence="1" id="KW-0732">Signal</keyword>
<keyword evidence="2" id="KW-1133">Transmembrane helix</keyword>
<keyword evidence="2" id="KW-0472">Membrane</keyword>
<organism evidence="4 5">
    <name type="scientific">Subtercola vilae</name>
    <dbReference type="NCBI Taxonomy" id="2056433"/>
    <lineage>
        <taxon>Bacteria</taxon>
        <taxon>Bacillati</taxon>
        <taxon>Actinomycetota</taxon>
        <taxon>Actinomycetes</taxon>
        <taxon>Micrococcales</taxon>
        <taxon>Microbacteriaceae</taxon>
        <taxon>Subtercola</taxon>
    </lineage>
</organism>
<keyword evidence="5" id="KW-1185">Reference proteome</keyword>
<dbReference type="EMBL" id="QYRT01000052">
    <property type="protein sequence ID" value="TIH30261.1"/>
    <property type="molecule type" value="Genomic_DNA"/>
</dbReference>
<feature type="domain" description="SbsA Ig-like" evidence="3">
    <location>
        <begin position="52"/>
        <end position="126"/>
    </location>
</feature>
<dbReference type="Proteomes" id="UP000306192">
    <property type="component" value="Unassembled WGS sequence"/>
</dbReference>
<evidence type="ECO:0000256" key="2">
    <source>
        <dbReference type="SAM" id="Phobius"/>
    </source>
</evidence>
<dbReference type="AlphaFoldDB" id="A0A4T2BK09"/>
<gene>
    <name evidence="4" type="ORF">D4765_17190</name>
</gene>
<name>A0A4T2BK09_9MICO</name>
<dbReference type="InterPro" id="IPR032812">
    <property type="entry name" value="SbsA_Ig"/>
</dbReference>
<dbReference type="Pfam" id="PF13205">
    <property type="entry name" value="Big_5"/>
    <property type="match status" value="1"/>
</dbReference>
<keyword evidence="2" id="KW-0812">Transmembrane</keyword>
<proteinExistence type="predicted"/>
<dbReference type="InterPro" id="IPR011044">
    <property type="entry name" value="Quino_amine_DH_bsu"/>
</dbReference>
<comment type="caution">
    <text evidence="4">The sequence shown here is derived from an EMBL/GenBank/DDBJ whole genome shotgun (WGS) entry which is preliminary data.</text>
</comment>
<dbReference type="OrthoDB" id="5057864at2"/>
<evidence type="ECO:0000313" key="5">
    <source>
        <dbReference type="Proteomes" id="UP000306192"/>
    </source>
</evidence>
<evidence type="ECO:0000259" key="3">
    <source>
        <dbReference type="Pfam" id="PF13205"/>
    </source>
</evidence>
<feature type="transmembrane region" description="Helical" evidence="2">
    <location>
        <begin position="12"/>
        <end position="32"/>
    </location>
</feature>
<accession>A0A4T2BK09</accession>
<dbReference type="RefSeq" id="WP_136643538.1">
    <property type="nucleotide sequence ID" value="NZ_QYRT01000052.1"/>
</dbReference>
<reference evidence="4 5" key="1">
    <citation type="journal article" date="2019" name="Microorganisms">
        <title>Systematic Affiliation and Genome Analysis of Subtercola vilae DB165(T) with Particular Emphasis on Cold Adaptation of an Isolate from a High-Altitude Cold Volcano Lake.</title>
        <authorList>
            <person name="Villalobos A.S."/>
            <person name="Wiese J."/>
            <person name="Imhoff J.F."/>
            <person name="Dorador C."/>
            <person name="Keller A."/>
            <person name="Hentschel U."/>
        </authorList>
    </citation>
    <scope>NUCLEOTIDE SEQUENCE [LARGE SCALE GENOMIC DNA]</scope>
    <source>
        <strain evidence="4 5">DB165</strain>
    </source>
</reference>
<evidence type="ECO:0000256" key="1">
    <source>
        <dbReference type="ARBA" id="ARBA00022729"/>
    </source>
</evidence>
<sequence>MSTDARRFRRLLYGSIGGITLVVAALVGANLVQGPHVTSAQINLQTSVERSGQRLLLQANEPLAALDPAQVSVSPAVAVTPTVSGASISLQFAGVLQYNTTYTVNVARVKSISSDATSTFAYSFTTPDAALYVLVPGQPGQPDTIAAAGLSGAAPRTVYSAANILRFVAFPDSLVVNTRNDDGSDALTIVSLSTGAAIPVQVAGPGTITSLRASVSSHLFGYTFTASPSPYFSTPANLLFAYDLTRGQDFPIPITGLDREQISPAEWSFVPSTTSLVARGADDSLVLVDAIGEREGSSAAVAIGQAAALGGFVPDTKTLLAVGGGAGGAGAGAVLPNTQFDLSAKAPVAAPFAAAAVVGDSGTATSTSAAAGTTETQTQTQTTFLDSAGAYLRLAANAGGSGGSGELRIERVDATAATTVFTPPTAQPAVTAFCVSPNGKYLAVQTSSATGAGGGAASTAAGASTSVSFVDLETDAQVSTLPGEQPNWCSS</sequence>
<evidence type="ECO:0000313" key="4">
    <source>
        <dbReference type="EMBL" id="TIH30261.1"/>
    </source>
</evidence>
<dbReference type="SUPFAM" id="SSF50969">
    <property type="entry name" value="YVTN repeat-like/Quinoprotein amine dehydrogenase"/>
    <property type="match status" value="1"/>
</dbReference>
<protein>
    <recommendedName>
        <fullName evidence="3">SbsA Ig-like domain-containing protein</fullName>
    </recommendedName>
</protein>